<feature type="compositionally biased region" description="Basic and acidic residues" evidence="1">
    <location>
        <begin position="73"/>
        <end position="82"/>
    </location>
</feature>
<reference evidence="2" key="1">
    <citation type="submission" date="2020-05" db="EMBL/GenBank/DDBJ databases">
        <authorList>
            <person name="Chiriac C."/>
            <person name="Salcher M."/>
            <person name="Ghai R."/>
            <person name="Kavagutti S V."/>
        </authorList>
    </citation>
    <scope>NUCLEOTIDE SEQUENCE</scope>
</reference>
<feature type="region of interest" description="Disordered" evidence="1">
    <location>
        <begin position="1"/>
        <end position="97"/>
    </location>
</feature>
<organism evidence="2">
    <name type="scientific">freshwater metagenome</name>
    <dbReference type="NCBI Taxonomy" id="449393"/>
    <lineage>
        <taxon>unclassified sequences</taxon>
        <taxon>metagenomes</taxon>
        <taxon>ecological metagenomes</taxon>
    </lineage>
</organism>
<accession>A0A6J6RCA9</accession>
<dbReference type="EMBL" id="CAEZXR010000253">
    <property type="protein sequence ID" value="CAB4720679.1"/>
    <property type="molecule type" value="Genomic_DNA"/>
</dbReference>
<evidence type="ECO:0000256" key="1">
    <source>
        <dbReference type="SAM" id="MobiDB-lite"/>
    </source>
</evidence>
<feature type="compositionally biased region" description="Polar residues" evidence="1">
    <location>
        <begin position="14"/>
        <end position="29"/>
    </location>
</feature>
<dbReference type="AlphaFoldDB" id="A0A6J6RCA9"/>
<sequence length="97" mass="9813">MGKEANVRGHGSARSHSTYRAMTSETGSGSVVAASQAPGWVSNQARVRSSGAVPGKGSSTASNRPCSVPSRDTATDAKERIELIPGHGPSSSTSVTT</sequence>
<proteinExistence type="predicted"/>
<name>A0A6J6RCA9_9ZZZZ</name>
<protein>
    <submittedName>
        <fullName evidence="2">Unannotated protein</fullName>
    </submittedName>
</protein>
<evidence type="ECO:0000313" key="2">
    <source>
        <dbReference type="EMBL" id="CAB4720679.1"/>
    </source>
</evidence>
<gene>
    <name evidence="2" type="ORF">UFOPK2579_01954</name>
</gene>